<evidence type="ECO:0000256" key="2">
    <source>
        <dbReference type="SAM" id="Phobius"/>
    </source>
</evidence>
<dbReference type="EMBL" id="CM002800">
    <property type="protein sequence ID" value="KZN85671.1"/>
    <property type="molecule type" value="Genomic_DNA"/>
</dbReference>
<name>A0A167R856_PENCH</name>
<feature type="compositionally biased region" description="Low complexity" evidence="1">
    <location>
        <begin position="205"/>
        <end position="217"/>
    </location>
</feature>
<protein>
    <submittedName>
        <fullName evidence="3">Uncharacterized protein</fullName>
    </submittedName>
</protein>
<keyword evidence="2" id="KW-0472">Membrane</keyword>
<reference evidence="3" key="1">
    <citation type="journal article" date="2014" name="Genome Announc.">
        <title>Complete sequencing and chromosome-scale genome assembly of the industrial progenitor strain P2niaD18 from the penicillin producer Penicillium chrysogenum.</title>
        <authorList>
            <person name="Specht T."/>
            <person name="Dahlmann T.A."/>
            <person name="Zadra I."/>
            <person name="Kurnsteiner H."/>
            <person name="Kuck U."/>
        </authorList>
    </citation>
    <scope>NUCLEOTIDE SEQUENCE [LARGE SCALE GENOMIC DNA]</scope>
    <source>
        <strain evidence="3">P2niaD18</strain>
    </source>
</reference>
<feature type="compositionally biased region" description="Low complexity" evidence="1">
    <location>
        <begin position="307"/>
        <end position="322"/>
    </location>
</feature>
<proteinExistence type="predicted"/>
<feature type="region of interest" description="Disordered" evidence="1">
    <location>
        <begin position="287"/>
        <end position="324"/>
    </location>
</feature>
<feature type="region of interest" description="Disordered" evidence="1">
    <location>
        <begin position="734"/>
        <end position="765"/>
    </location>
</feature>
<feature type="region of interest" description="Disordered" evidence="1">
    <location>
        <begin position="139"/>
        <end position="168"/>
    </location>
</feature>
<sequence length="881" mass="98019">MYEVEMQWLNIFTYLPNVVCYLDFPSSTSLLFSSTLYSFFVFHLLSSLSVSLLHLFISIHLREPTMEPTMNPNGSPLSNLDLWCDWSGIPEEPVSITIAMELQTCGHPNLHLPVLNVQSPNIVKCPSWVIRLKPDFHYDTDTPPEKEAWRPGQEYSDETERYPANNDSVAESARVVVHDGSRDEGSQDIFPRTVDISGMYTHVDSSGSPTSSGPRTSQVASLGSPRSPNPRKRSAKAASLPDSIPPDDEYQGTRHKLTMTKIDPSGLEPVSQDSTTTEQIVTPIHSPPASLDETSVMPENIPLPQDSTPGPVSVSPSVTSTSEHLSLNGTTVAVDNVPELDETPPLHIAETPSKIDLSGTKPLTEANLLQRNYDTLSTRGCNGSFSDTGDSDKEREDLLLSLDAIGSPLFFSCPGSNPLPRTSAEIAEEHKSQLILHNDILYVHTPPIVYSATYQIAISLKVRLQKGKSKDWWELAVSGLPRLAQFESGYLYFRTPPGQGMEFVTSSFKRHTLVESCLMAQFDSGKNLVAAFRKCNAEYYGQLKDYKANTVIRMEVAEGPSSCLIKYNAVCSIDLINHNFWAEKCKFRLFVHGGPEGEFDAVFTAKKPLVNSIRLQSDGIGISRINIVSIPQALDMFIVSWEVNLPRGKAVTWQPWIKTTLYSEAEIILQEDYAIYGPNHEIVLPKYLNADTRCQFSCGQPGGICVPELNYFKPQFTRPPYLHDGFAIHKPSLTGPLSGRSRASKSTSTQTLVAETPAPVAGPKKPRHVRGLRTLWGLAKFFFFLLHVLGFVASVYLIYWSYLLHNSVFGEVYVYGPEYAENFTTNSQEAETVLAEFNLYPELIQPESQQNVNTKPADITPMPLRDRIDYLLGWRGPIAQE</sequence>
<evidence type="ECO:0000256" key="1">
    <source>
        <dbReference type="SAM" id="MobiDB-lite"/>
    </source>
</evidence>
<keyword evidence="2" id="KW-0812">Transmembrane</keyword>
<dbReference type="Proteomes" id="UP000076449">
    <property type="component" value="Chromosome III"/>
</dbReference>
<feature type="compositionally biased region" description="Basic and acidic residues" evidence="1">
    <location>
        <begin position="139"/>
        <end position="149"/>
    </location>
</feature>
<keyword evidence="2" id="KW-1133">Transmembrane helix</keyword>
<dbReference type="AlphaFoldDB" id="A0A167R856"/>
<feature type="compositionally biased region" description="Polar residues" evidence="1">
    <location>
        <begin position="744"/>
        <end position="753"/>
    </location>
</feature>
<feature type="transmembrane region" description="Helical" evidence="2">
    <location>
        <begin position="775"/>
        <end position="799"/>
    </location>
</feature>
<evidence type="ECO:0000313" key="3">
    <source>
        <dbReference type="EMBL" id="KZN85671.1"/>
    </source>
</evidence>
<feature type="region of interest" description="Disordered" evidence="1">
    <location>
        <begin position="200"/>
        <end position="253"/>
    </location>
</feature>
<feature type="transmembrane region" description="Helical" evidence="2">
    <location>
        <begin position="36"/>
        <end position="57"/>
    </location>
</feature>
<accession>A0A167R856</accession>
<organism evidence="3">
    <name type="scientific">Penicillium chrysogenum</name>
    <name type="common">Penicillium notatum</name>
    <dbReference type="NCBI Taxonomy" id="5076"/>
    <lineage>
        <taxon>Eukaryota</taxon>
        <taxon>Fungi</taxon>
        <taxon>Dikarya</taxon>
        <taxon>Ascomycota</taxon>
        <taxon>Pezizomycotina</taxon>
        <taxon>Eurotiomycetes</taxon>
        <taxon>Eurotiomycetidae</taxon>
        <taxon>Eurotiales</taxon>
        <taxon>Aspergillaceae</taxon>
        <taxon>Penicillium</taxon>
        <taxon>Penicillium chrysogenum species complex</taxon>
    </lineage>
</organism>
<gene>
    <name evidence="3" type="ORF">EN45_098610</name>
</gene>